<dbReference type="Proteomes" id="UP000638043">
    <property type="component" value="Unassembled WGS sequence"/>
</dbReference>
<evidence type="ECO:0000256" key="3">
    <source>
        <dbReference type="ARBA" id="ARBA00022475"/>
    </source>
</evidence>
<evidence type="ECO:0000256" key="5">
    <source>
        <dbReference type="ARBA" id="ARBA00022944"/>
    </source>
</evidence>
<protein>
    <recommendedName>
        <fullName evidence="9">Glycosyl/glycerophosphate transferase</fullName>
    </recommendedName>
</protein>
<reference evidence="8" key="1">
    <citation type="journal article" date="2019" name="Int. J. Syst. Evol. Microbiol.">
        <title>The Global Catalogue of Microorganisms (GCM) 10K type strain sequencing project: providing services to taxonomists for standard genome sequencing and annotation.</title>
        <authorList>
            <consortium name="The Broad Institute Genomics Platform"/>
            <consortium name="The Broad Institute Genome Sequencing Center for Infectious Disease"/>
            <person name="Wu L."/>
            <person name="Ma J."/>
        </authorList>
    </citation>
    <scope>NUCLEOTIDE SEQUENCE [LARGE SCALE GENOMIC DNA]</scope>
    <source>
        <strain evidence="8">CGMCC 4.7181</strain>
    </source>
</reference>
<dbReference type="Pfam" id="PF04464">
    <property type="entry name" value="Glyphos_transf"/>
    <property type="match status" value="1"/>
</dbReference>
<keyword evidence="4" id="KW-0808">Transferase</keyword>
<keyword evidence="8" id="KW-1185">Reference proteome</keyword>
<evidence type="ECO:0000256" key="4">
    <source>
        <dbReference type="ARBA" id="ARBA00022679"/>
    </source>
</evidence>
<dbReference type="InterPro" id="IPR043149">
    <property type="entry name" value="TagF_N"/>
</dbReference>
<dbReference type="InterPro" id="IPR043148">
    <property type="entry name" value="TagF_C"/>
</dbReference>
<accession>A0ABQ2MV58</accession>
<dbReference type="InterPro" id="IPR051612">
    <property type="entry name" value="Teichoic_Acid_Biosynth"/>
</dbReference>
<dbReference type="InterPro" id="IPR007554">
    <property type="entry name" value="Glycerophosphate_synth"/>
</dbReference>
<dbReference type="Gene3D" id="3.40.50.12580">
    <property type="match status" value="1"/>
</dbReference>
<proteinExistence type="inferred from homology"/>
<name>A0ABQ2MV58_9MICO</name>
<dbReference type="SUPFAM" id="SSF53756">
    <property type="entry name" value="UDP-Glycosyltransferase/glycogen phosphorylase"/>
    <property type="match status" value="1"/>
</dbReference>
<evidence type="ECO:0000256" key="6">
    <source>
        <dbReference type="ARBA" id="ARBA00023136"/>
    </source>
</evidence>
<dbReference type="PANTHER" id="PTHR37316">
    <property type="entry name" value="TEICHOIC ACID GLYCEROL-PHOSPHATE PRIMASE"/>
    <property type="match status" value="1"/>
</dbReference>
<evidence type="ECO:0000313" key="7">
    <source>
        <dbReference type="EMBL" id="GGO59378.1"/>
    </source>
</evidence>
<keyword evidence="5" id="KW-0777">Teichoic acid biosynthesis</keyword>
<comment type="subcellular location">
    <subcellularLocation>
        <location evidence="1">Cell membrane</location>
        <topology evidence="1">Peripheral membrane protein</topology>
    </subcellularLocation>
</comment>
<dbReference type="Gene3D" id="3.40.50.11820">
    <property type="match status" value="1"/>
</dbReference>
<keyword evidence="6" id="KW-0472">Membrane</keyword>
<sequence>MASFSFGSGNAAKLARLPLYGLGRLVTLVVPRSERWVFGCGAGIADGPLAVWDDAAARGIQAVWLTSSDAEAREAERRGIPAVPKLSWRGFWATARARVAVVAFGFGDVNPYAVTGAFVAQLWHGIPLKRIGLDAPEVSRSAFLPNSRSVRALLRWMYRRSAQRIGVIPAASHLVRGRLESAFGISHEKVAVTGEPRADVLSHGDAPSRRARARALVGSLVPEARGDRRLVLYAPTWRNGDPDPGVPRPEEWNRILALLERHDATLVIRSHRLGEGEYAPPERTDRVALMGAGVLADINLALPAFDAIVTDYSSLVYDSALVPLPAFFLAPDIDDYARRRGFYGEYADITGGDAARSWAELLPEIDEALGDAGALERRTERARELSRRVHDFRDGHNTDRVLDEVLARIGKAHR</sequence>
<evidence type="ECO:0008006" key="9">
    <source>
        <dbReference type="Google" id="ProtNLM"/>
    </source>
</evidence>
<comment type="similarity">
    <text evidence="2">Belongs to the CDP-glycerol glycerophosphotransferase family.</text>
</comment>
<evidence type="ECO:0000313" key="8">
    <source>
        <dbReference type="Proteomes" id="UP000638043"/>
    </source>
</evidence>
<evidence type="ECO:0000256" key="2">
    <source>
        <dbReference type="ARBA" id="ARBA00010488"/>
    </source>
</evidence>
<keyword evidence="3" id="KW-1003">Cell membrane</keyword>
<dbReference type="PANTHER" id="PTHR37316:SF3">
    <property type="entry name" value="TEICHOIC ACID GLYCEROL-PHOSPHATE TRANSFERASE"/>
    <property type="match status" value="1"/>
</dbReference>
<dbReference type="EMBL" id="BMMQ01000001">
    <property type="protein sequence ID" value="GGO59378.1"/>
    <property type="molecule type" value="Genomic_DNA"/>
</dbReference>
<evidence type="ECO:0000256" key="1">
    <source>
        <dbReference type="ARBA" id="ARBA00004202"/>
    </source>
</evidence>
<dbReference type="RefSeq" id="WP_188699559.1">
    <property type="nucleotide sequence ID" value="NZ_BMMQ01000001.1"/>
</dbReference>
<organism evidence="7 8">
    <name type="scientific">Microbacterium nanhaiense</name>
    <dbReference type="NCBI Taxonomy" id="1301026"/>
    <lineage>
        <taxon>Bacteria</taxon>
        <taxon>Bacillati</taxon>
        <taxon>Actinomycetota</taxon>
        <taxon>Actinomycetes</taxon>
        <taxon>Micrococcales</taxon>
        <taxon>Microbacteriaceae</taxon>
        <taxon>Microbacterium</taxon>
    </lineage>
</organism>
<comment type="caution">
    <text evidence="7">The sequence shown here is derived from an EMBL/GenBank/DDBJ whole genome shotgun (WGS) entry which is preliminary data.</text>
</comment>
<gene>
    <name evidence="7" type="ORF">GCM10010910_02200</name>
</gene>